<evidence type="ECO:0000256" key="2">
    <source>
        <dbReference type="SAM" id="Phobius"/>
    </source>
</evidence>
<comment type="caution">
    <text evidence="3">The sequence shown here is derived from an EMBL/GenBank/DDBJ whole genome shotgun (WGS) entry which is preliminary data.</text>
</comment>
<dbReference type="InterPro" id="IPR008780">
    <property type="entry name" value="Plasmodium_Vir"/>
</dbReference>
<reference evidence="3" key="1">
    <citation type="submission" date="2021-09" db="EMBL/GenBank/DDBJ databases">
        <authorList>
            <consortium name="Pathogen Informatics"/>
        </authorList>
    </citation>
    <scope>NUCLEOTIDE SEQUENCE</scope>
    <source>
        <strain evidence="3">PvW1</strain>
    </source>
</reference>
<dbReference type="VEuPathDB" id="PlasmoDB:PVPAM_010013700"/>
<sequence>MEPLGFSTKLDSEIIKIPEIAFSKRLYDEIKGYENIDEYIQGCDNCRYPFKQTEEFIRKLARNYDYYKQISDKDSYIKYCKYLTYWMYTEKINFSAMQRLGEWNNCIPCVWKNLEKNNNIIKGSCNFNNDDISYSFIQVMKLLHEMCLIRGNDGVVQSIKSDGEMCVQFNEKLKTDLKNMLFFISTISGEPKLKKSYFDIYNGCALKDVKTLFKEIECKPEVKETCPEPKTCDTAPPCTKQKCTENSCSNLQELCSQFYALQACQCEEKVIKIDCQDQIPDILKQSCPSFCAENPQYGLPAIKEQQEKSNKNPLLQVPVTVLSSVVGTIFFFLLLYKFTPFRTWFLNRIGSKKTLNHKMRQDMELEYLGVPFQPPYRDDQNSRPRVGYSQNER</sequence>
<keyword evidence="2" id="KW-0812">Transmembrane</keyword>
<feature type="transmembrane region" description="Helical" evidence="2">
    <location>
        <begin position="314"/>
        <end position="336"/>
    </location>
</feature>
<accession>A0A8S4H2A6</accession>
<organism evidence="3 4">
    <name type="scientific">Plasmodium vivax</name>
    <name type="common">malaria parasite P. vivax</name>
    <dbReference type="NCBI Taxonomy" id="5855"/>
    <lineage>
        <taxon>Eukaryota</taxon>
        <taxon>Sar</taxon>
        <taxon>Alveolata</taxon>
        <taxon>Apicomplexa</taxon>
        <taxon>Aconoidasida</taxon>
        <taxon>Haemosporida</taxon>
        <taxon>Plasmodiidae</taxon>
        <taxon>Plasmodium</taxon>
        <taxon>Plasmodium (Plasmodium)</taxon>
    </lineage>
</organism>
<dbReference type="AlphaFoldDB" id="A0A8S4H2A6"/>
<evidence type="ECO:0000256" key="1">
    <source>
        <dbReference type="SAM" id="MobiDB-lite"/>
    </source>
</evidence>
<gene>
    <name evidence="3" type="ORF">PVW1_140089400</name>
</gene>
<feature type="region of interest" description="Disordered" evidence="1">
    <location>
        <begin position="371"/>
        <end position="393"/>
    </location>
</feature>
<evidence type="ECO:0000313" key="3">
    <source>
        <dbReference type="EMBL" id="CAG9472762.1"/>
    </source>
</evidence>
<dbReference type="EMBL" id="CAJZCX010000003">
    <property type="protein sequence ID" value="CAG9472762.1"/>
    <property type="molecule type" value="Genomic_DNA"/>
</dbReference>
<dbReference type="Pfam" id="PF05795">
    <property type="entry name" value="Plasmodium_Vir"/>
    <property type="match status" value="1"/>
</dbReference>
<keyword evidence="2" id="KW-1133">Transmembrane helix</keyword>
<dbReference type="Proteomes" id="UP000779233">
    <property type="component" value="Unassembled WGS sequence"/>
</dbReference>
<proteinExistence type="predicted"/>
<evidence type="ECO:0000313" key="4">
    <source>
        <dbReference type="Proteomes" id="UP000779233"/>
    </source>
</evidence>
<name>A0A8S4H2A6_PLAVI</name>
<protein>
    <submittedName>
        <fullName evidence="3">(malaria parasite P. vivax) hypothetical protein</fullName>
    </submittedName>
</protein>
<keyword evidence="2" id="KW-0472">Membrane</keyword>